<proteinExistence type="predicted"/>
<comment type="caution">
    <text evidence="2">The sequence shown here is derived from an EMBL/GenBank/DDBJ whole genome shotgun (WGS) entry which is preliminary data.</text>
</comment>
<dbReference type="Gene3D" id="3.40.30.10">
    <property type="entry name" value="Glutaredoxin"/>
    <property type="match status" value="1"/>
</dbReference>
<dbReference type="Pfam" id="PF01323">
    <property type="entry name" value="DSBA"/>
    <property type="match status" value="1"/>
</dbReference>
<dbReference type="InterPro" id="IPR036249">
    <property type="entry name" value="Thioredoxin-like_sf"/>
</dbReference>
<organism evidence="2 3">
    <name type="scientific">Elaphomyces granulatus</name>
    <dbReference type="NCBI Taxonomy" id="519963"/>
    <lineage>
        <taxon>Eukaryota</taxon>
        <taxon>Fungi</taxon>
        <taxon>Dikarya</taxon>
        <taxon>Ascomycota</taxon>
        <taxon>Pezizomycotina</taxon>
        <taxon>Eurotiomycetes</taxon>
        <taxon>Eurotiomycetidae</taxon>
        <taxon>Eurotiales</taxon>
        <taxon>Elaphomycetaceae</taxon>
        <taxon>Elaphomyces</taxon>
    </lineage>
</organism>
<dbReference type="AlphaFoldDB" id="A0A232M231"/>
<dbReference type="GO" id="GO:0016491">
    <property type="term" value="F:oxidoreductase activity"/>
    <property type="evidence" value="ECO:0007669"/>
    <property type="project" value="InterPro"/>
</dbReference>
<dbReference type="InterPro" id="IPR001853">
    <property type="entry name" value="DSBA-like_thioredoxin_dom"/>
</dbReference>
<dbReference type="Proteomes" id="UP000243515">
    <property type="component" value="Unassembled WGS sequence"/>
</dbReference>
<feature type="domain" description="DSBA-like thioredoxin" evidence="1">
    <location>
        <begin position="6"/>
        <end position="222"/>
    </location>
</feature>
<dbReference type="CDD" id="cd03024">
    <property type="entry name" value="DsbA_FrnE"/>
    <property type="match status" value="1"/>
</dbReference>
<dbReference type="SUPFAM" id="SSF52833">
    <property type="entry name" value="Thioredoxin-like"/>
    <property type="match status" value="1"/>
</dbReference>
<evidence type="ECO:0000259" key="1">
    <source>
        <dbReference type="Pfam" id="PF01323"/>
    </source>
</evidence>
<protein>
    <recommendedName>
        <fullName evidence="1">DSBA-like thioredoxin domain-containing protein</fullName>
    </recommendedName>
</protein>
<name>A0A232M231_9EURO</name>
<reference evidence="2 3" key="1">
    <citation type="journal article" date="2015" name="Environ. Microbiol.">
        <title>Metagenome sequence of Elaphomyces granulatus from sporocarp tissue reveals Ascomycota ectomycorrhizal fingerprints of genome expansion and a Proteobacteria-rich microbiome.</title>
        <authorList>
            <person name="Quandt C.A."/>
            <person name="Kohler A."/>
            <person name="Hesse C.N."/>
            <person name="Sharpton T.J."/>
            <person name="Martin F."/>
            <person name="Spatafora J.W."/>
        </authorList>
    </citation>
    <scope>NUCLEOTIDE SEQUENCE [LARGE SCALE GENOMIC DNA]</scope>
    <source>
        <strain evidence="2 3">OSC145934</strain>
    </source>
</reference>
<dbReference type="OrthoDB" id="1930760at2759"/>
<evidence type="ECO:0000313" key="2">
    <source>
        <dbReference type="EMBL" id="OXV10433.1"/>
    </source>
</evidence>
<evidence type="ECO:0000313" key="3">
    <source>
        <dbReference type="Proteomes" id="UP000243515"/>
    </source>
</evidence>
<dbReference type="PANTHER" id="PTHR13887">
    <property type="entry name" value="GLUTATHIONE S-TRANSFERASE KAPPA"/>
    <property type="match status" value="1"/>
</dbReference>
<dbReference type="EMBL" id="NPHW01002941">
    <property type="protein sequence ID" value="OXV10433.1"/>
    <property type="molecule type" value="Genomic_DNA"/>
</dbReference>
<dbReference type="PANTHER" id="PTHR13887:SF41">
    <property type="entry name" value="THIOREDOXIN SUPERFAMILY PROTEIN"/>
    <property type="match status" value="1"/>
</dbReference>
<sequence length="232" mass="25759">MTNFSIKIVLDTVCPWCYLGHRRLQKAISAYQAAHASAATAGGGSTDTDTFTITWHAYYLNPEAPPYPGIEKQAYLERRFREVGLLQAMQARLAEAGAADGVEFRFGGKTGRSRDSHRLVYLAGQKLGSEAQTRVVESLGRAYFLKEENITDKAVLVRAAVDADVGIDAVEAKKWLDGDEGGAEVDREALEETIKYINAVPHFTIQDKYVVEGAEQPQVFLEIFERVKKEEK</sequence>
<keyword evidence="3" id="KW-1185">Reference proteome</keyword>
<gene>
    <name evidence="2" type="ORF">Egran_01802</name>
</gene>
<accession>A0A232M231</accession>